<comment type="caution">
    <text evidence="2">The sequence shown here is derived from an EMBL/GenBank/DDBJ whole genome shotgun (WGS) entry which is preliminary data.</text>
</comment>
<accession>A0A4V2W7G3</accession>
<protein>
    <submittedName>
        <fullName evidence="2">Vacuolar-type H+-ATPase subunit H</fullName>
    </submittedName>
</protein>
<reference evidence="2 3" key="1">
    <citation type="submission" date="2019-03" db="EMBL/GenBank/DDBJ databases">
        <title>Root nodule microbial communities of legume samples collected from USA, Mexico and Botswana.</title>
        <authorList>
            <person name="Hirsch A."/>
        </authorList>
    </citation>
    <scope>NUCLEOTIDE SEQUENCE [LARGE SCALE GENOMIC DNA]</scope>
    <source>
        <strain evidence="2 3">55</strain>
    </source>
</reference>
<proteinExistence type="predicted"/>
<dbReference type="EMBL" id="SMCX01000035">
    <property type="protein sequence ID" value="TCW19950.1"/>
    <property type="molecule type" value="Genomic_DNA"/>
</dbReference>
<organism evidence="2 3">
    <name type="scientific">Dietzia cinnamea</name>
    <dbReference type="NCBI Taxonomy" id="321318"/>
    <lineage>
        <taxon>Bacteria</taxon>
        <taxon>Bacillati</taxon>
        <taxon>Actinomycetota</taxon>
        <taxon>Actinomycetes</taxon>
        <taxon>Mycobacteriales</taxon>
        <taxon>Dietziaceae</taxon>
        <taxon>Dietzia</taxon>
    </lineage>
</organism>
<feature type="compositionally biased region" description="Basic and acidic residues" evidence="1">
    <location>
        <begin position="48"/>
        <end position="63"/>
    </location>
</feature>
<evidence type="ECO:0000313" key="2">
    <source>
        <dbReference type="EMBL" id="TCW19950.1"/>
    </source>
</evidence>
<feature type="compositionally biased region" description="Pro residues" evidence="1">
    <location>
        <begin position="173"/>
        <end position="184"/>
    </location>
</feature>
<evidence type="ECO:0000256" key="1">
    <source>
        <dbReference type="SAM" id="MobiDB-lite"/>
    </source>
</evidence>
<dbReference type="AlphaFoldDB" id="A0A4V2W7G3"/>
<feature type="region of interest" description="Disordered" evidence="1">
    <location>
        <begin position="1"/>
        <end position="79"/>
    </location>
</feature>
<evidence type="ECO:0000313" key="3">
    <source>
        <dbReference type="Proteomes" id="UP000295805"/>
    </source>
</evidence>
<name>A0A4V2W7G3_9ACTN</name>
<sequence length="223" mass="22966">MTSNSQGADSTPDAAREQASQITDQAKGAAGQMAGTARQEASQVTNEALDHAKSLASSARDEALSQAATQQQRLAEQARVATDDLQRLARGEQPESDLVGQVISTVADRAHQLTSALETKSPEDLLTGVRRFAARRPGTFLAVAAGVGLVAGRLTRGLADSDDAPAAATSPDVPTPAHPMPAPADPTFDFPERVDPVPAIDPLSTPLFGQGPSGADTIDPGGR</sequence>
<gene>
    <name evidence="2" type="ORF">EDD19_13529</name>
</gene>
<feature type="region of interest" description="Disordered" evidence="1">
    <location>
        <begin position="161"/>
        <end position="223"/>
    </location>
</feature>
<dbReference type="Proteomes" id="UP000295805">
    <property type="component" value="Unassembled WGS sequence"/>
</dbReference>